<dbReference type="InterPro" id="IPR003874">
    <property type="entry name" value="CDC45"/>
</dbReference>
<name>A0A443SCM4_9ACAR</name>
<dbReference type="GO" id="GO:0003697">
    <property type="term" value="F:single-stranded DNA binding"/>
    <property type="evidence" value="ECO:0007669"/>
    <property type="project" value="TreeGrafter"/>
</dbReference>
<evidence type="ECO:0000256" key="4">
    <source>
        <dbReference type="ARBA" id="ARBA00023242"/>
    </source>
</evidence>
<evidence type="ECO:0000256" key="3">
    <source>
        <dbReference type="ARBA" id="ARBA00022705"/>
    </source>
</evidence>
<dbReference type="VEuPathDB" id="VectorBase:LDEU006742"/>
<comment type="caution">
    <text evidence="6">The sequence shown here is derived from an EMBL/GenBank/DDBJ whole genome shotgun (WGS) entry which is preliminary data.</text>
</comment>
<dbReference type="EMBL" id="NCKV01003860">
    <property type="protein sequence ID" value="RWS25298.1"/>
    <property type="molecule type" value="Genomic_DNA"/>
</dbReference>
<dbReference type="OrthoDB" id="10258882at2759"/>
<keyword evidence="7" id="KW-1185">Reference proteome</keyword>
<comment type="subcellular location">
    <subcellularLocation>
        <location evidence="1">Nucleus</location>
    </subcellularLocation>
</comment>
<keyword evidence="5" id="KW-0131">Cell cycle</keyword>
<reference evidence="6 7" key="1">
    <citation type="journal article" date="2018" name="Gigascience">
        <title>Genomes of trombidid mites reveal novel predicted allergens and laterally-transferred genes associated with secondary metabolism.</title>
        <authorList>
            <person name="Dong X."/>
            <person name="Chaisiri K."/>
            <person name="Xia D."/>
            <person name="Armstrong S.D."/>
            <person name="Fang Y."/>
            <person name="Donnelly M.J."/>
            <person name="Kadowaki T."/>
            <person name="McGarry J.W."/>
            <person name="Darby A.C."/>
            <person name="Makepeace B.L."/>
        </authorList>
    </citation>
    <scope>NUCLEOTIDE SEQUENCE [LARGE SCALE GENOMIC DNA]</scope>
    <source>
        <strain evidence="6">UoL-UT</strain>
    </source>
</reference>
<protein>
    <submittedName>
        <fullName evidence="6">Cell division control protein 45-like protein</fullName>
    </submittedName>
</protein>
<gene>
    <name evidence="6" type="ORF">B4U80_06864</name>
</gene>
<dbReference type="GO" id="GO:1902977">
    <property type="term" value="P:mitotic DNA replication preinitiation complex assembly"/>
    <property type="evidence" value="ECO:0007669"/>
    <property type="project" value="TreeGrafter"/>
</dbReference>
<evidence type="ECO:0000256" key="2">
    <source>
        <dbReference type="ARBA" id="ARBA00010727"/>
    </source>
</evidence>
<evidence type="ECO:0000256" key="1">
    <source>
        <dbReference type="ARBA" id="ARBA00004123"/>
    </source>
</evidence>
<organism evidence="6 7">
    <name type="scientific">Leptotrombidium deliense</name>
    <dbReference type="NCBI Taxonomy" id="299467"/>
    <lineage>
        <taxon>Eukaryota</taxon>
        <taxon>Metazoa</taxon>
        <taxon>Ecdysozoa</taxon>
        <taxon>Arthropoda</taxon>
        <taxon>Chelicerata</taxon>
        <taxon>Arachnida</taxon>
        <taxon>Acari</taxon>
        <taxon>Acariformes</taxon>
        <taxon>Trombidiformes</taxon>
        <taxon>Prostigmata</taxon>
        <taxon>Anystina</taxon>
        <taxon>Parasitengona</taxon>
        <taxon>Trombiculoidea</taxon>
        <taxon>Trombiculidae</taxon>
        <taxon>Leptotrombidium</taxon>
    </lineage>
</organism>
<feature type="non-terminal residue" evidence="6">
    <location>
        <position position="489"/>
    </location>
</feature>
<dbReference type="STRING" id="299467.A0A443SCM4"/>
<proteinExistence type="inferred from homology"/>
<dbReference type="SUPFAM" id="SSF64182">
    <property type="entry name" value="DHH phosphoesterases"/>
    <property type="match status" value="1"/>
</dbReference>
<dbReference type="GO" id="GO:0003682">
    <property type="term" value="F:chromatin binding"/>
    <property type="evidence" value="ECO:0007669"/>
    <property type="project" value="TreeGrafter"/>
</dbReference>
<evidence type="ECO:0000313" key="6">
    <source>
        <dbReference type="EMBL" id="RWS25298.1"/>
    </source>
</evidence>
<dbReference type="PANTHER" id="PTHR10507">
    <property type="entry name" value="CDC45-RELATED PROTEIN"/>
    <property type="match status" value="1"/>
</dbReference>
<dbReference type="Pfam" id="PF02724">
    <property type="entry name" value="CDC45"/>
    <property type="match status" value="2"/>
</dbReference>
<dbReference type="GO" id="GO:0006270">
    <property type="term" value="P:DNA replication initiation"/>
    <property type="evidence" value="ECO:0007669"/>
    <property type="project" value="InterPro"/>
</dbReference>
<dbReference type="GO" id="GO:0031261">
    <property type="term" value="C:DNA replication preinitiation complex"/>
    <property type="evidence" value="ECO:0007669"/>
    <property type="project" value="TreeGrafter"/>
</dbReference>
<dbReference type="AlphaFoldDB" id="A0A443SCM4"/>
<dbReference type="Proteomes" id="UP000288716">
    <property type="component" value="Unassembled WGS sequence"/>
</dbReference>
<keyword evidence="4" id="KW-0539">Nucleus</keyword>
<comment type="similarity">
    <text evidence="2">Belongs to the CDC45 family.</text>
</comment>
<dbReference type="GO" id="GO:0000727">
    <property type="term" value="P:double-strand break repair via break-induced replication"/>
    <property type="evidence" value="ECO:0007669"/>
    <property type="project" value="TreeGrafter"/>
</dbReference>
<accession>A0A443SCM4</accession>
<dbReference type="GO" id="GO:0051301">
    <property type="term" value="P:cell division"/>
    <property type="evidence" value="ECO:0007669"/>
    <property type="project" value="UniProtKB-KW"/>
</dbReference>
<sequence>MFVEDFKRDFYETLHGKPVLIMVNHDVDAVCATRILIYLLEADNIRYSLLSIKNMAEYIKSFNSHCNAVKNIILINFGANFDAFDVVECDEDKSIFIIDNHRPVDVNNIYREQTKLLIDPNSCKNVPNYEELFRESDDEDTDERRKWAMDRHTALFKYNQFSYFDESTAFTLFNYAWKLSKDNYELLWLAMVGVSDLHINAKIDKQKFKQMSDALKGHLSRLKHIQNHAMRKSIEISYTKDLQLVLYRHWTLFESFKHTLYTMCTFQVWNVKGYKRMKEFFAEVGIPLVQCKQKYFAMDLEFRQHSQQWIKDLCKKYKIDDIIGDSFVGSRGFKFKYNSDDVAYGVKAILESPNNEMPHSEKFLKALDALSSKNVDILQDGIDWSRLQFSAIWKQVKASIEMYSVNHTDPFMHAVIQQSAPDAKFFSNPGCLLTLARYILHSFVATKRKRSYSIKPLVLIATDLTQPQYVIAVGIPPFAEKSTSNFFGQ</sequence>
<evidence type="ECO:0000256" key="5">
    <source>
        <dbReference type="ARBA" id="ARBA00023306"/>
    </source>
</evidence>
<dbReference type="PANTHER" id="PTHR10507:SF0">
    <property type="entry name" value="CELL DIVISION CONTROL PROTEIN 45 HOMOLOG"/>
    <property type="match status" value="1"/>
</dbReference>
<evidence type="ECO:0000313" key="7">
    <source>
        <dbReference type="Proteomes" id="UP000288716"/>
    </source>
</evidence>
<keyword evidence="6" id="KW-0132">Cell division</keyword>
<keyword evidence="3" id="KW-0235">DNA replication</keyword>
<dbReference type="GO" id="GO:0003688">
    <property type="term" value="F:DNA replication origin binding"/>
    <property type="evidence" value="ECO:0007669"/>
    <property type="project" value="TreeGrafter"/>
</dbReference>
<dbReference type="InterPro" id="IPR038763">
    <property type="entry name" value="DHH_sf"/>
</dbReference>